<sequence>MADEDPPVPADSSSDAREKQFSLVKHVPNYDPAIWTSFIDVAALEPSCFKTYEEVSKSKSKKRAADRHETPDDFDERAKRLCGDSASSRASSVSAKRRRAKSPSDSTPKGKGKFKSKAFVVDSSDDSDAPASTSEKPKGPESSKKTPDDAKAAKKLKKKLFKEERKRKEEAEEKRQAEEQAEKKRRKEEKKAEKKKKLSEEQPAPAPAPVDENQRPSTSSAVEEPAQEVELDEFGRPRTPPIVAEPEDESQLDIIDKHRRAIEREKALVEHVKRTAEVEKQADESKWTFYDATGMSDADLLSAFELKKAVPERNLEAEKAEALKQKEKEKERERERAERERERAEKEKDRRRKEKEREEEARARAKEAKRAQKEEAPIIKKRPRQPEDQPCFFCGKLLSESGSNDFEGKPTQYCSNACINNIVDRARLVLGEETANVMVMQNGSIASQGVTVGNLLPFLLQNPQVTPVLPALKKQQNENALPRIPKLSERSESDRARLSSKSGSKPLNRHERADMMQKRIRDDEDRQKQSRESDQIRASCQKAIADYLIRRIKKPADFNTTTPTLKELGVQIEHAVYARMNGQVKDLKYKQWMTAFFHQLTQASNKGLYARIATGILTPHMLASLSPEDFKKPLCAAELNSTSDVVKRNAERAKKAALAADRKKSNVLDSILDEERDTTLEHGTHMYDARCRICKTKTESEVQRLEKEREENAKFIAEEEERRRKKALRRQELGSRLGNSNGHQPAAFDDDDDYGGAAGDASPTGSWKGHDAPETKKANASPPWRIKSPPRRFNSDGRKKKDRSPLRPPGTSPESFSTRRRPSPREKSPVARHLSPLVTRAASPPRNESWKKAEPPPKEDNWRANRPPVKAGVESWRKEQPKKKDQIWQGMLELGPLSTEIGLSPWTTQLGATFALVTRLPPRLVAAEKMHKFVAYEILDNLSKRHGRDVCAVYCINEPAHNPRLAELYYSILKELFETNSVLRFSIPSVFARGVEYACYLLGLARTEPPPECVFPYGSLEPTRPTATSYLVIASPLNLEINRSFKPYVFNLPILSPPRPTTPQPSGSTVRQSFWTRRDGTTEINDSPPPPRSSISPMPGTMPVRRMPLLTTTPVTLDPPIRHAPPPVFIPPPVITKDDDSEDDEEEQEVTSAPIIPASFYEGIRNNRKLTADTIPVDTVEDVIAAFQHDWKSEELLAIVQRFVSFRERSREDTALVQSQCMDYIKRIKMKKASEQPGPSRPMPNNRPVHIVGPEVEVDLTQDEEIPAREAGSAETAMSPDSPPEEPIAEPVPIPTERDAEPPKTLPKYPSMDTLEVGYSTFTGDGLEKMLAEMPPVVEAEKDEEANGEPPAATIENNEPTRDVESDEKMVVEEEGEESACSPMMVSSPGQAPLPPPPPLPPAFVNSGAPPTVPAATTSSGPPSWPPPIPPPSSKLESLLVAPPPPPPPPRLPDPVPPPSSLGPETMFFRGPPPPPKAMAPYLDNGREQRFTPSPRMLSHFAADDFDFEGPPPAMRFGYPPDAGPPAHFVPHHDFPPPNNGWQGPSGEHPENGFYGTPPPGRGRGRGTPRGRGHPPGPPPGWRGRGRGRGMMEQSPFARDSPPPPNMGFMRDSPPPPRGGMRGRGRGRGLPPQGPPPGWHGPPPGCEFLVEANMGIDVVPDALEPKRHGLRLLPQGPVKFLERGSRMMRLPPSRRSASARPPERGRDDIMHRLVSTLKNKLWVTETAAPRAVPKPPALNWPMLKVGDDRDIEMATDNFYYMKSYQVPPADYRISCFNARRRLLFLDWVHSVWSFKQIDQHPYNTYFIACHLADRFLSVLTESGGRAFEALGLAALQIAVKFETQCPLEVDSSVDYDQMLIFERDLLRISAFEVGRHTIYDFVQLGLKATEGPEMSREQRYERADYATMLAVVTTLSLKLAGRQPSLVAAAVIRLIVETENREWTPLMQLQCQYTMDEMRATLEDLCELLRSTRDPNWGGRGVRRFWQEHHVYLSQFNDELLNKFSPLPAG</sequence>
<feature type="compositionally biased region" description="Basic and acidic residues" evidence="1">
    <location>
        <begin position="848"/>
        <end position="863"/>
    </location>
</feature>
<dbReference type="SUPFAM" id="SSF47954">
    <property type="entry name" value="Cyclin-like"/>
    <property type="match status" value="1"/>
</dbReference>
<feature type="compositionally biased region" description="Pro residues" evidence="1">
    <location>
        <begin position="1423"/>
        <end position="1433"/>
    </location>
</feature>
<feature type="compositionally biased region" description="Basic and acidic residues" evidence="1">
    <location>
        <begin position="768"/>
        <end position="777"/>
    </location>
</feature>
<protein>
    <submittedName>
        <fullName evidence="4">Uncharacterized protein</fullName>
    </submittedName>
</protein>
<feature type="domain" description="Cyclin C-terminal" evidence="2">
    <location>
        <begin position="1877"/>
        <end position="1971"/>
    </location>
</feature>
<feature type="compositionally biased region" description="Basic and acidic residues" evidence="1">
    <location>
        <begin position="1359"/>
        <end position="1372"/>
    </location>
</feature>
<feature type="compositionally biased region" description="Low complexity" evidence="1">
    <location>
        <begin position="84"/>
        <end position="94"/>
    </location>
</feature>
<feature type="region of interest" description="Disordered" evidence="1">
    <location>
        <begin position="730"/>
        <end position="884"/>
    </location>
</feature>
<reference evidence="4" key="1">
    <citation type="submission" date="2023-06" db="EMBL/GenBank/DDBJ databases">
        <authorList>
            <person name="Delattre M."/>
        </authorList>
    </citation>
    <scope>NUCLEOTIDE SEQUENCE</scope>
    <source>
        <strain evidence="4">AF72</strain>
    </source>
</reference>
<feature type="compositionally biased region" description="Acidic residues" evidence="1">
    <location>
        <begin position="1139"/>
        <end position="1149"/>
    </location>
</feature>
<evidence type="ECO:0000313" key="4">
    <source>
        <dbReference type="EMBL" id="CAJ0587726.1"/>
    </source>
</evidence>
<comment type="caution">
    <text evidence="4">The sequence shown here is derived from an EMBL/GenBank/DDBJ whole genome shotgun (WGS) entry which is preliminary data.</text>
</comment>
<dbReference type="GO" id="GO:0006351">
    <property type="term" value="P:DNA-templated transcription"/>
    <property type="evidence" value="ECO:0007669"/>
    <property type="project" value="InterPro"/>
</dbReference>
<organism evidence="4 5">
    <name type="scientific">Mesorhabditis spiculigera</name>
    <dbReference type="NCBI Taxonomy" id="96644"/>
    <lineage>
        <taxon>Eukaryota</taxon>
        <taxon>Metazoa</taxon>
        <taxon>Ecdysozoa</taxon>
        <taxon>Nematoda</taxon>
        <taxon>Chromadorea</taxon>
        <taxon>Rhabditida</taxon>
        <taxon>Rhabditina</taxon>
        <taxon>Rhabditomorpha</taxon>
        <taxon>Rhabditoidea</taxon>
        <taxon>Rhabditidae</taxon>
        <taxon>Mesorhabditinae</taxon>
        <taxon>Mesorhabditis</taxon>
    </lineage>
</organism>
<feature type="region of interest" description="Disordered" evidence="1">
    <location>
        <begin position="473"/>
        <end position="537"/>
    </location>
</feature>
<feature type="compositionally biased region" description="Basic and acidic residues" evidence="1">
    <location>
        <begin position="486"/>
        <end position="497"/>
    </location>
</feature>
<dbReference type="PANTHER" id="PTHR48125:SF12">
    <property type="entry name" value="AT HOOK TRANSCRIPTION FACTOR FAMILY-RELATED"/>
    <property type="match status" value="1"/>
</dbReference>
<dbReference type="InterPro" id="IPR036915">
    <property type="entry name" value="Cyclin-like_sf"/>
</dbReference>
<feature type="compositionally biased region" description="Basic and acidic residues" evidence="1">
    <location>
        <begin position="161"/>
        <end position="182"/>
    </location>
</feature>
<feature type="region of interest" description="Disordered" evidence="1">
    <location>
        <begin position="1116"/>
        <end position="1151"/>
    </location>
</feature>
<feature type="compositionally biased region" description="Basic residues" evidence="1">
    <location>
        <begin position="1563"/>
        <end position="1573"/>
    </location>
</feature>
<feature type="compositionally biased region" description="Basic and acidic residues" evidence="1">
    <location>
        <begin position="355"/>
        <end position="378"/>
    </location>
</feature>
<feature type="compositionally biased region" description="Basic and acidic residues" evidence="1">
    <location>
        <begin position="508"/>
        <end position="535"/>
    </location>
</feature>
<accession>A0AA36DHH0</accession>
<evidence type="ECO:0000313" key="5">
    <source>
        <dbReference type="Proteomes" id="UP001177023"/>
    </source>
</evidence>
<feature type="compositionally biased region" description="Low complexity" evidence="1">
    <location>
        <begin position="1407"/>
        <end position="1422"/>
    </location>
</feature>
<feature type="compositionally biased region" description="Basic and acidic residues" evidence="1">
    <location>
        <begin position="135"/>
        <end position="152"/>
    </location>
</feature>
<feature type="compositionally biased region" description="Pro residues" evidence="1">
    <location>
        <begin position="1442"/>
        <end position="1461"/>
    </location>
</feature>
<gene>
    <name evidence="4" type="ORF">MSPICULIGERA_LOCUS25681</name>
</gene>
<feature type="region of interest" description="Disordered" evidence="1">
    <location>
        <begin position="1231"/>
        <end position="1250"/>
    </location>
</feature>
<proteinExistence type="predicted"/>
<feature type="compositionally biased region" description="Pro residues" evidence="1">
    <location>
        <begin position="1122"/>
        <end position="1134"/>
    </location>
</feature>
<evidence type="ECO:0000256" key="1">
    <source>
        <dbReference type="SAM" id="MobiDB-lite"/>
    </source>
</evidence>
<dbReference type="SUPFAM" id="SSF46942">
    <property type="entry name" value="Elongation factor TFIIS domain 2"/>
    <property type="match status" value="1"/>
</dbReference>
<name>A0AA36DHH0_9BILA</name>
<dbReference type="InterPro" id="IPR036575">
    <property type="entry name" value="TFIIS_cen_dom_sf"/>
</dbReference>
<dbReference type="Gene3D" id="1.10.472.30">
    <property type="entry name" value="Transcription elongation factor S-II, central domain"/>
    <property type="match status" value="1"/>
</dbReference>
<feature type="region of interest" description="Disordered" evidence="1">
    <location>
        <begin position="1336"/>
        <end position="1493"/>
    </location>
</feature>
<feature type="region of interest" description="Disordered" evidence="1">
    <location>
        <begin position="1079"/>
        <end position="1101"/>
    </location>
</feature>
<dbReference type="EMBL" id="CATQJA010002710">
    <property type="protein sequence ID" value="CAJ0587726.1"/>
    <property type="molecule type" value="Genomic_DNA"/>
</dbReference>
<dbReference type="InterPro" id="IPR004367">
    <property type="entry name" value="Cyclin_C-dom"/>
</dbReference>
<feature type="compositionally biased region" description="Basic residues" evidence="1">
    <location>
        <begin position="183"/>
        <end position="197"/>
    </location>
</feature>
<dbReference type="Proteomes" id="UP001177023">
    <property type="component" value="Unassembled WGS sequence"/>
</dbReference>
<feature type="region of interest" description="Disordered" evidence="1">
    <location>
        <begin position="1269"/>
        <end position="1312"/>
    </location>
</feature>
<dbReference type="InterPro" id="IPR003618">
    <property type="entry name" value="TFIIS_cen_dom"/>
</dbReference>
<feature type="compositionally biased region" description="Basic and acidic residues" evidence="1">
    <location>
        <begin position="309"/>
        <end position="348"/>
    </location>
</feature>
<evidence type="ECO:0000259" key="2">
    <source>
        <dbReference type="Pfam" id="PF02984"/>
    </source>
</evidence>
<feature type="region of interest" description="Disordered" evidence="1">
    <location>
        <begin position="55"/>
        <end position="254"/>
    </location>
</feature>
<feature type="region of interest" description="Disordered" evidence="1">
    <location>
        <begin position="1522"/>
        <end position="1645"/>
    </location>
</feature>
<keyword evidence="5" id="KW-1185">Reference proteome</keyword>
<feature type="domain" description="TFIIS central" evidence="3">
    <location>
        <begin position="533"/>
        <end position="633"/>
    </location>
</feature>
<feature type="compositionally biased region" description="Basic and acidic residues" evidence="1">
    <location>
        <begin position="793"/>
        <end position="805"/>
    </location>
</feature>
<dbReference type="PANTHER" id="PTHR48125">
    <property type="entry name" value="LP07818P1"/>
    <property type="match status" value="1"/>
</dbReference>
<feature type="compositionally biased region" description="Pro residues" evidence="1">
    <location>
        <begin position="1392"/>
        <end position="1402"/>
    </location>
</feature>
<feature type="region of interest" description="Disordered" evidence="1">
    <location>
        <begin position="309"/>
        <end position="384"/>
    </location>
</feature>
<dbReference type="Pfam" id="PF02984">
    <property type="entry name" value="Cyclin_C"/>
    <property type="match status" value="1"/>
</dbReference>
<feature type="compositionally biased region" description="Pro residues" evidence="1">
    <location>
        <begin position="1632"/>
        <end position="1645"/>
    </location>
</feature>
<feature type="compositionally biased region" description="Basic and acidic residues" evidence="1">
    <location>
        <begin position="875"/>
        <end position="884"/>
    </location>
</feature>
<feature type="non-terminal residue" evidence="4">
    <location>
        <position position="1"/>
    </location>
</feature>
<evidence type="ECO:0000259" key="3">
    <source>
        <dbReference type="Pfam" id="PF07500"/>
    </source>
</evidence>
<feature type="compositionally biased region" description="Basic and acidic residues" evidence="1">
    <location>
        <begin position="66"/>
        <end position="82"/>
    </location>
</feature>
<dbReference type="Gene3D" id="1.10.472.10">
    <property type="entry name" value="Cyclin-like"/>
    <property type="match status" value="2"/>
</dbReference>
<dbReference type="Pfam" id="PF07500">
    <property type="entry name" value="TFIIS_M"/>
    <property type="match status" value="1"/>
</dbReference>